<dbReference type="Pfam" id="PF02572">
    <property type="entry name" value="CobA_CobO_BtuR"/>
    <property type="match status" value="1"/>
</dbReference>
<dbReference type="GO" id="GO:0005524">
    <property type="term" value="F:ATP binding"/>
    <property type="evidence" value="ECO:0007669"/>
    <property type="project" value="InterPro"/>
</dbReference>
<dbReference type="AlphaFoldDB" id="A0AAE3GY19"/>
<dbReference type="EMBL" id="JAMZMM010000640">
    <property type="protein sequence ID" value="MCP2732529.1"/>
    <property type="molecule type" value="Genomic_DNA"/>
</dbReference>
<organism evidence="1 2">
    <name type="scientific">Limnofasciculus baicalensis BBK-W-15</name>
    <dbReference type="NCBI Taxonomy" id="2699891"/>
    <lineage>
        <taxon>Bacteria</taxon>
        <taxon>Bacillati</taxon>
        <taxon>Cyanobacteriota</taxon>
        <taxon>Cyanophyceae</taxon>
        <taxon>Coleofasciculales</taxon>
        <taxon>Coleofasciculaceae</taxon>
        <taxon>Limnofasciculus</taxon>
        <taxon>Limnofasciculus baicalensis</taxon>
    </lineage>
</organism>
<protein>
    <submittedName>
        <fullName evidence="1">P-loop NTPase family protein</fullName>
    </submittedName>
</protein>
<dbReference type="Proteomes" id="UP001204953">
    <property type="component" value="Unassembled WGS sequence"/>
</dbReference>
<dbReference type="GO" id="GO:0008817">
    <property type="term" value="F:corrinoid adenosyltransferase activity"/>
    <property type="evidence" value="ECO:0007669"/>
    <property type="project" value="InterPro"/>
</dbReference>
<dbReference type="SUPFAM" id="SSF52540">
    <property type="entry name" value="P-loop containing nucleoside triphosphate hydrolases"/>
    <property type="match status" value="1"/>
</dbReference>
<proteinExistence type="predicted"/>
<dbReference type="PANTHER" id="PTHR46638:SF1">
    <property type="entry name" value="CORRINOID ADENOSYLTRANSFERASE"/>
    <property type="match status" value="1"/>
</dbReference>
<dbReference type="Gene3D" id="3.40.50.300">
    <property type="entry name" value="P-loop containing nucleotide triphosphate hydrolases"/>
    <property type="match status" value="1"/>
</dbReference>
<dbReference type="GO" id="GO:0009236">
    <property type="term" value="P:cobalamin biosynthetic process"/>
    <property type="evidence" value="ECO:0007669"/>
    <property type="project" value="InterPro"/>
</dbReference>
<evidence type="ECO:0000313" key="1">
    <source>
        <dbReference type="EMBL" id="MCP2732529.1"/>
    </source>
</evidence>
<sequence>MVSQLEAPALKSPYHLPYSLPGLIQVFTSSHRNFFTNAIAQALRIAGEGTPVLVVQFLKGGIGQGEEHPVRLGQHLDWIRCDLPRYIDTPELDEIEHQALIKLWQHTQDVVLTGKYSLVVLDELSLAIHFGLIPLSEVLIFLEKRPSYVNIIFTGPQMPQAILDVADQITEIRRSEPILDVGFTTLNQFHPGQKL</sequence>
<evidence type="ECO:0000313" key="2">
    <source>
        <dbReference type="Proteomes" id="UP001204953"/>
    </source>
</evidence>
<accession>A0AAE3GY19</accession>
<dbReference type="PIRSF" id="PIRSF015617">
    <property type="entry name" value="Adensltrnsf_CobA"/>
    <property type="match status" value="1"/>
</dbReference>
<dbReference type="InterPro" id="IPR027417">
    <property type="entry name" value="P-loop_NTPase"/>
</dbReference>
<dbReference type="InterPro" id="IPR003724">
    <property type="entry name" value="CblAdoTrfase_CobA"/>
</dbReference>
<reference evidence="1" key="1">
    <citation type="submission" date="2022-06" db="EMBL/GenBank/DDBJ databases">
        <title>New cyanobacteria of genus Symplocastrum in benthos of Lake Baikal.</title>
        <authorList>
            <person name="Sorokovikova E."/>
            <person name="Tikhonova I."/>
            <person name="Krasnopeev A."/>
            <person name="Evseev P."/>
            <person name="Gladkikh A."/>
            <person name="Belykh O."/>
        </authorList>
    </citation>
    <scope>NUCLEOTIDE SEQUENCE</scope>
    <source>
        <strain evidence="1">BBK-W-15</strain>
    </source>
</reference>
<dbReference type="PANTHER" id="PTHR46638">
    <property type="entry name" value="CORRINOID ADENOSYLTRANSFERASE"/>
    <property type="match status" value="1"/>
</dbReference>
<name>A0AAE3GY19_9CYAN</name>
<gene>
    <name evidence="1" type="ORF">NJ959_29285</name>
</gene>
<dbReference type="RefSeq" id="WP_254015236.1">
    <property type="nucleotide sequence ID" value="NZ_JAMZMM010000640.1"/>
</dbReference>
<keyword evidence="2" id="KW-1185">Reference proteome</keyword>
<dbReference type="NCBIfam" id="NF005648">
    <property type="entry name" value="PRK07414.1"/>
    <property type="match status" value="1"/>
</dbReference>
<comment type="caution">
    <text evidence="1">The sequence shown here is derived from an EMBL/GenBank/DDBJ whole genome shotgun (WGS) entry which is preliminary data.</text>
</comment>